<evidence type="ECO:0000313" key="2">
    <source>
        <dbReference type="Proteomes" id="UP001301731"/>
    </source>
</evidence>
<accession>A0ABZ0LW57</accession>
<evidence type="ECO:0008006" key="3">
    <source>
        <dbReference type="Google" id="ProtNLM"/>
    </source>
</evidence>
<organism evidence="1 2">
    <name type="scientific">Streptomyces solicathayae</name>
    <dbReference type="NCBI Taxonomy" id="3081768"/>
    <lineage>
        <taxon>Bacteria</taxon>
        <taxon>Bacillati</taxon>
        <taxon>Actinomycetota</taxon>
        <taxon>Actinomycetes</taxon>
        <taxon>Kitasatosporales</taxon>
        <taxon>Streptomycetaceae</taxon>
        <taxon>Streptomyces</taxon>
    </lineage>
</organism>
<name>A0ABZ0LW57_9ACTN</name>
<keyword evidence="2" id="KW-1185">Reference proteome</keyword>
<evidence type="ECO:0000313" key="1">
    <source>
        <dbReference type="EMBL" id="WOX23740.1"/>
    </source>
</evidence>
<protein>
    <recommendedName>
        <fullName evidence="3">FHA domain-containing protein</fullName>
    </recommendedName>
</protein>
<gene>
    <name evidence="1" type="ORF">R2D22_21070</name>
</gene>
<dbReference type="RefSeq" id="WP_318105907.1">
    <property type="nucleotide sequence ID" value="NZ_CP137573.1"/>
</dbReference>
<reference evidence="1 2" key="1">
    <citation type="submission" date="2023-10" db="EMBL/GenBank/DDBJ databases">
        <title>The genome sequence of Streptomyces sp. HUAS YS2.</title>
        <authorList>
            <person name="Mo P."/>
        </authorList>
    </citation>
    <scope>NUCLEOTIDE SEQUENCE [LARGE SCALE GENOMIC DNA]</scope>
    <source>
        <strain evidence="1 2">HUAS YS2</strain>
    </source>
</reference>
<dbReference type="Proteomes" id="UP001301731">
    <property type="component" value="Chromosome"/>
</dbReference>
<proteinExistence type="predicted"/>
<dbReference type="EMBL" id="CP137573">
    <property type="protein sequence ID" value="WOX23740.1"/>
    <property type="molecule type" value="Genomic_DNA"/>
</dbReference>
<sequence>MISDRGRILEQSLHDVAVDPAALDALPGGGFVVSGSEGPNALSGQVFGPDGRSRRRFPLGTRLTHLVADRRTGFWTGYADEGVYSGDHVSAGGLVRWDSRGNRAWSLRPPAPYHHVTEVNTINVSGSTAHTVYWPAAPLVETGPSGILRIRDLPVSDPAGLAIRDNRLLLLGGTEPRIDSGARRSVVHHLRLTDEGAVVVGRGDLVFPNGDPVRRYARPVCRGPNVFLHTRRTLRQWWVLTLP</sequence>